<dbReference type="RefSeq" id="WP_046508420.1">
    <property type="nucleotide sequence ID" value="NZ_LANI01000021.1"/>
</dbReference>
<dbReference type="InterPro" id="IPR049492">
    <property type="entry name" value="BD-FAE-like_dom"/>
</dbReference>
<comment type="caution">
    <text evidence="3">The sequence shown here is derived from an EMBL/GenBank/DDBJ whole genome shotgun (WGS) entry which is preliminary data.</text>
</comment>
<gene>
    <name evidence="3" type="ORF">WH95_14170</name>
</gene>
<dbReference type="PANTHER" id="PTHR48081:SF33">
    <property type="entry name" value="KYNURENINE FORMAMIDASE"/>
    <property type="match status" value="1"/>
</dbReference>
<reference evidence="3 4" key="1">
    <citation type="submission" date="2015-03" db="EMBL/GenBank/DDBJ databases">
        <title>Genome sequence of Kiloniella sp. P1-1, isolated from the gut microflora of Pacific white shrimp, Penaeus vannamei.</title>
        <authorList>
            <person name="Shao Z."/>
            <person name="Wang L."/>
            <person name="Li X."/>
        </authorList>
    </citation>
    <scope>NUCLEOTIDE SEQUENCE [LARGE SCALE GENOMIC DNA]</scope>
    <source>
        <strain evidence="3 4">P1-1</strain>
    </source>
</reference>
<dbReference type="Proteomes" id="UP000034491">
    <property type="component" value="Unassembled WGS sequence"/>
</dbReference>
<evidence type="ECO:0000259" key="2">
    <source>
        <dbReference type="Pfam" id="PF20434"/>
    </source>
</evidence>
<organism evidence="3 4">
    <name type="scientific">Kiloniella litopenaei</name>
    <dbReference type="NCBI Taxonomy" id="1549748"/>
    <lineage>
        <taxon>Bacteria</taxon>
        <taxon>Pseudomonadati</taxon>
        <taxon>Pseudomonadota</taxon>
        <taxon>Alphaproteobacteria</taxon>
        <taxon>Rhodospirillales</taxon>
        <taxon>Kiloniellaceae</taxon>
        <taxon>Kiloniella</taxon>
    </lineage>
</organism>
<evidence type="ECO:0000313" key="4">
    <source>
        <dbReference type="Proteomes" id="UP000034491"/>
    </source>
</evidence>
<dbReference type="AlphaFoldDB" id="A0A0M2R807"/>
<dbReference type="Gene3D" id="3.40.50.1820">
    <property type="entry name" value="alpha/beta hydrolase"/>
    <property type="match status" value="1"/>
</dbReference>
<dbReference type="InterPro" id="IPR050300">
    <property type="entry name" value="GDXG_lipolytic_enzyme"/>
</dbReference>
<dbReference type="EMBL" id="LANI01000021">
    <property type="protein sequence ID" value="KKJ76140.1"/>
    <property type="molecule type" value="Genomic_DNA"/>
</dbReference>
<protein>
    <recommendedName>
        <fullName evidence="2">BD-FAE-like domain-containing protein</fullName>
    </recommendedName>
</protein>
<name>A0A0M2R807_9PROT</name>
<accession>A0A0M2R807</accession>
<sequence length="281" mass="31571">MTIDPELEKLYNVRAAIPDHMNIFAEWEQRATDFSNAVPGLLDLPYGTGDRAKLDLYLTEDKEAPLHVFIHGGYWQARDKSQTNFLAKAFVDTGVNVAMLGYDLCPTVTLRELTEEIRQAFVWLWQHADKHGYDQRKIQICGHSAGGHLVGMLLTTDWSKYGLPAGAKFIHSAIAISGLFDLTQLVPTSINNKLGLDLDEAKALSPLFAEPQNICPFLLVVGGDESRGFHQQSDNLEKAWRDKFTQLDRMNTEGCHHLSVVAQLADTESTLFQWAIDMLKR</sequence>
<dbReference type="STRING" id="1549748.WH95_14170"/>
<proteinExistence type="predicted"/>
<evidence type="ECO:0000313" key="3">
    <source>
        <dbReference type="EMBL" id="KKJ76140.1"/>
    </source>
</evidence>
<keyword evidence="1" id="KW-0378">Hydrolase</keyword>
<keyword evidence="4" id="KW-1185">Reference proteome</keyword>
<dbReference type="PANTHER" id="PTHR48081">
    <property type="entry name" value="AB HYDROLASE SUPERFAMILY PROTEIN C4A8.06C"/>
    <property type="match status" value="1"/>
</dbReference>
<dbReference type="Pfam" id="PF20434">
    <property type="entry name" value="BD-FAE"/>
    <property type="match status" value="1"/>
</dbReference>
<dbReference type="OrthoDB" id="9771666at2"/>
<dbReference type="SUPFAM" id="SSF53474">
    <property type="entry name" value="alpha/beta-Hydrolases"/>
    <property type="match status" value="1"/>
</dbReference>
<dbReference type="GO" id="GO:0016787">
    <property type="term" value="F:hydrolase activity"/>
    <property type="evidence" value="ECO:0007669"/>
    <property type="project" value="UniProtKB-KW"/>
</dbReference>
<feature type="domain" description="BD-FAE-like" evidence="2">
    <location>
        <begin position="54"/>
        <end position="187"/>
    </location>
</feature>
<dbReference type="InterPro" id="IPR029058">
    <property type="entry name" value="AB_hydrolase_fold"/>
</dbReference>
<evidence type="ECO:0000256" key="1">
    <source>
        <dbReference type="ARBA" id="ARBA00022801"/>
    </source>
</evidence>